<feature type="coiled-coil region" evidence="1">
    <location>
        <begin position="367"/>
        <end position="406"/>
    </location>
</feature>
<gene>
    <name evidence="4" type="ORF">H4R26_000082</name>
</gene>
<evidence type="ECO:0000313" key="4">
    <source>
        <dbReference type="EMBL" id="KAJ2008606.1"/>
    </source>
</evidence>
<feature type="compositionally biased region" description="Low complexity" evidence="2">
    <location>
        <begin position="82"/>
        <end position="94"/>
    </location>
</feature>
<feature type="compositionally biased region" description="Polar residues" evidence="2">
    <location>
        <begin position="40"/>
        <end position="55"/>
    </location>
</feature>
<dbReference type="Gene3D" id="3.10.20.90">
    <property type="entry name" value="Phosphatidylinositol 3-kinase Catalytic Subunit, Chain A, domain 1"/>
    <property type="match status" value="1"/>
</dbReference>
<evidence type="ECO:0000256" key="1">
    <source>
        <dbReference type="SAM" id="Coils"/>
    </source>
</evidence>
<feature type="region of interest" description="Disordered" evidence="2">
    <location>
        <begin position="234"/>
        <end position="254"/>
    </location>
</feature>
<feature type="compositionally biased region" description="Low complexity" evidence="2">
    <location>
        <begin position="234"/>
        <end position="248"/>
    </location>
</feature>
<dbReference type="Proteomes" id="UP001150907">
    <property type="component" value="Unassembled WGS sequence"/>
</dbReference>
<feature type="region of interest" description="Disordered" evidence="2">
    <location>
        <begin position="1"/>
        <end position="177"/>
    </location>
</feature>
<comment type="caution">
    <text evidence="4">The sequence shown here is derived from an EMBL/GenBank/DDBJ whole genome shotgun (WGS) entry which is preliminary data.</text>
</comment>
<dbReference type="SUPFAM" id="SSF54236">
    <property type="entry name" value="Ubiquitin-like"/>
    <property type="match status" value="1"/>
</dbReference>
<evidence type="ECO:0000256" key="2">
    <source>
        <dbReference type="SAM" id="MobiDB-lite"/>
    </source>
</evidence>
<dbReference type="Pfam" id="PF11976">
    <property type="entry name" value="Rad60-SLD"/>
    <property type="match status" value="1"/>
</dbReference>
<sequence>MSYVISDSDADECHEVTPRPSFRPRVVKRPTPVRAGTGSRGNNKESATSGARNVQSVLDSDDSGSDDTSFFRLSRPNVEPTSSSDESNAGSSSSRVGNQGKGVPVEADKSHRAPTSAHLESYDCSSGSSEDSDVECTEKKRMPNSPGVEGSSRKRSRSVSLTPPPMQPPKANPVTDIRMKQVPKKGASNDDVCVLDSDSDIDTNTRGQLAVLHRSRITVDPDLDPALQAIALASSQMEQQQKQRQPQSDESEAEKAQIEFTFVHDHDFIVHDLPRIWENRRWGQALHGQLDVITKRLDVRLGVVVFMTDTMEKALQAFSDHFCVNVMATDPVLMLDSMRVFATSTINSLGSRPAYYVSVYPRSVYNRERERQALERAQRAMEQEQAQRSLEIAKRLQQSAAEAEATGELAVGADDQDPTSRAQGDLGAPPGDAGKSVRIKVRDKSGKDALLLVATTTSVQSIINNYISVAGLDKSTAVVLEFDDERLDPSATIGDTEVEDDDMLMAIWK</sequence>
<evidence type="ECO:0000259" key="3">
    <source>
        <dbReference type="Pfam" id="PF11976"/>
    </source>
</evidence>
<accession>A0A9W8BKR5</accession>
<feature type="region of interest" description="Disordered" evidence="2">
    <location>
        <begin position="408"/>
        <end position="436"/>
    </location>
</feature>
<protein>
    <recommendedName>
        <fullName evidence="3">Rad60/SUMO-like domain-containing protein</fullName>
    </recommendedName>
</protein>
<keyword evidence="1" id="KW-0175">Coiled coil</keyword>
<feature type="compositionally biased region" description="Pro residues" evidence="2">
    <location>
        <begin position="162"/>
        <end position="171"/>
    </location>
</feature>
<dbReference type="AlphaFoldDB" id="A0A9W8BKR5"/>
<keyword evidence="5" id="KW-1185">Reference proteome</keyword>
<evidence type="ECO:0000313" key="5">
    <source>
        <dbReference type="Proteomes" id="UP001150907"/>
    </source>
</evidence>
<reference evidence="4" key="1">
    <citation type="submission" date="2022-07" db="EMBL/GenBank/DDBJ databases">
        <title>Phylogenomic reconstructions and comparative analyses of Kickxellomycotina fungi.</title>
        <authorList>
            <person name="Reynolds N.K."/>
            <person name="Stajich J.E."/>
            <person name="Barry K."/>
            <person name="Grigoriev I.V."/>
            <person name="Crous P."/>
            <person name="Smith M.E."/>
        </authorList>
    </citation>
    <scope>NUCLEOTIDE SEQUENCE</scope>
    <source>
        <strain evidence="4">IMI 214461</strain>
    </source>
</reference>
<dbReference type="EMBL" id="JANBQF010000002">
    <property type="protein sequence ID" value="KAJ2008606.1"/>
    <property type="molecule type" value="Genomic_DNA"/>
</dbReference>
<dbReference type="InterPro" id="IPR029071">
    <property type="entry name" value="Ubiquitin-like_domsf"/>
</dbReference>
<organism evidence="4 5">
    <name type="scientific">Coemansia thaxteri</name>
    <dbReference type="NCBI Taxonomy" id="2663907"/>
    <lineage>
        <taxon>Eukaryota</taxon>
        <taxon>Fungi</taxon>
        <taxon>Fungi incertae sedis</taxon>
        <taxon>Zoopagomycota</taxon>
        <taxon>Kickxellomycotina</taxon>
        <taxon>Kickxellomycetes</taxon>
        <taxon>Kickxellales</taxon>
        <taxon>Kickxellaceae</taxon>
        <taxon>Coemansia</taxon>
    </lineage>
</organism>
<dbReference type="OrthoDB" id="3365399at2759"/>
<feature type="domain" description="Rad60/SUMO-like" evidence="3">
    <location>
        <begin position="438"/>
        <end position="504"/>
    </location>
</feature>
<name>A0A9W8BKR5_9FUNG</name>
<proteinExistence type="predicted"/>
<dbReference type="CDD" id="cd17080">
    <property type="entry name" value="Ubl_SLD2_Esc2_like"/>
    <property type="match status" value="1"/>
</dbReference>
<dbReference type="InterPro" id="IPR022617">
    <property type="entry name" value="Rad60/SUMO-like_dom"/>
</dbReference>